<dbReference type="InterPro" id="IPR025944">
    <property type="entry name" value="Sigma_54_int_dom_CS"/>
</dbReference>
<evidence type="ECO:0000256" key="1">
    <source>
        <dbReference type="ARBA" id="ARBA00022741"/>
    </source>
</evidence>
<dbReference type="SMART" id="SM00448">
    <property type="entry name" value="REC"/>
    <property type="match status" value="1"/>
</dbReference>
<proteinExistence type="predicted"/>
<dbReference type="GO" id="GO:0006355">
    <property type="term" value="P:regulation of DNA-templated transcription"/>
    <property type="evidence" value="ECO:0007669"/>
    <property type="project" value="InterPro"/>
</dbReference>
<dbReference type="InterPro" id="IPR009057">
    <property type="entry name" value="Homeodomain-like_sf"/>
</dbReference>
<dbReference type="CDD" id="cd00156">
    <property type="entry name" value="REC"/>
    <property type="match status" value="1"/>
</dbReference>
<evidence type="ECO:0000256" key="2">
    <source>
        <dbReference type="ARBA" id="ARBA00022840"/>
    </source>
</evidence>
<dbReference type="InterPro" id="IPR002197">
    <property type="entry name" value="HTH_Fis"/>
</dbReference>
<dbReference type="Pfam" id="PF25601">
    <property type="entry name" value="AAA_lid_14"/>
    <property type="match status" value="1"/>
</dbReference>
<dbReference type="Proteomes" id="UP000000784">
    <property type="component" value="Chromosome"/>
</dbReference>
<dbReference type="PROSITE" id="PS50110">
    <property type="entry name" value="RESPONSE_REGULATORY"/>
    <property type="match status" value="1"/>
</dbReference>
<dbReference type="PROSITE" id="PS00675">
    <property type="entry name" value="SIGMA54_INTERACT_1"/>
    <property type="match status" value="1"/>
</dbReference>
<dbReference type="SMART" id="SM00382">
    <property type="entry name" value="AAA"/>
    <property type="match status" value="1"/>
</dbReference>
<evidence type="ECO:0000256" key="4">
    <source>
        <dbReference type="ARBA" id="ARBA00023125"/>
    </source>
</evidence>
<dbReference type="Pfam" id="PF02954">
    <property type="entry name" value="HTH_8"/>
    <property type="match status" value="1"/>
</dbReference>
<dbReference type="PANTHER" id="PTHR32071:SF117">
    <property type="entry name" value="PTS-DEPENDENT DIHYDROXYACETONE KINASE OPERON REGULATORY PROTEIN-RELATED"/>
    <property type="match status" value="1"/>
</dbReference>
<keyword evidence="10" id="KW-1185">Reference proteome</keyword>
<name>A9BWZ0_DELAS</name>
<dbReference type="Gene3D" id="3.40.50.2300">
    <property type="match status" value="1"/>
</dbReference>
<dbReference type="CDD" id="cd00009">
    <property type="entry name" value="AAA"/>
    <property type="match status" value="1"/>
</dbReference>
<keyword evidence="2" id="KW-0067">ATP-binding</keyword>
<dbReference type="Gene3D" id="1.10.8.60">
    <property type="match status" value="1"/>
</dbReference>
<dbReference type="FunFam" id="3.40.50.300:FF:000006">
    <property type="entry name" value="DNA-binding transcriptional regulator NtrC"/>
    <property type="match status" value="1"/>
</dbReference>
<dbReference type="RefSeq" id="WP_012206147.1">
    <property type="nucleotide sequence ID" value="NC_010002.1"/>
</dbReference>
<dbReference type="Gene3D" id="3.40.50.300">
    <property type="entry name" value="P-loop containing nucleotide triphosphate hydrolases"/>
    <property type="match status" value="1"/>
</dbReference>
<gene>
    <name evidence="9" type="ordered locus">Daci_4344</name>
</gene>
<organism evidence="9 10">
    <name type="scientific">Delftia acidovorans (strain DSM 14801 / SPH-1)</name>
    <dbReference type="NCBI Taxonomy" id="398578"/>
    <lineage>
        <taxon>Bacteria</taxon>
        <taxon>Pseudomonadati</taxon>
        <taxon>Pseudomonadota</taxon>
        <taxon>Betaproteobacteria</taxon>
        <taxon>Burkholderiales</taxon>
        <taxon>Comamonadaceae</taxon>
        <taxon>Delftia</taxon>
    </lineage>
</organism>
<sequence>MNHVLIVDDDADSAATMRELVGVDRFSVAVAHTLRDARRQMAMQPPSLVLLDLQLPDGNGMDLFGDQQVPQDSQIVLVTGHASLDSSIEALRRGAMDYLVKPVGIGRLEDILSRFLIPTAGLPETGTSTVTGAAFDQITPQDRPGAGYCAQEGRFGRLWGGSAPMQRLYQQMERVAGTSVTVFLTGESGTGKEVVAQTLHELSQRRSRPFLAVNCGAISPHLIESEIFGHEKGSFTGADRQHQGFFERAATGTLFLDEITEMSMELQVKLLRVLETGRFMRVGSTQTLQTDVRVIAATNRCPYEAVASGKLREDLLYRLNVFPIELPPLRERLTDVPLLAQHFMEAISQREGQAKQFTASALKQLAQYSWPGNVRELRNAVQRAYVMEPGPLVGQEWLPRPPVAIAQQPVPVHPAAHALHLQQVPQMPQMPHMPQARSMPMSAPLNAPVSAPLTAPITPTITAHAPADHAHAVATYDLPDTEPATIQLPIGMTMAQAERLLIQATLKQCKYQKERTAAVLGISLKTLYNRLRDYAGGKKGETDAEHG</sequence>
<keyword evidence="3" id="KW-0805">Transcription regulation</keyword>
<dbReference type="InterPro" id="IPR003593">
    <property type="entry name" value="AAA+_ATPase"/>
</dbReference>
<keyword evidence="1" id="KW-0547">Nucleotide-binding</keyword>
<dbReference type="GO" id="GO:0005524">
    <property type="term" value="F:ATP binding"/>
    <property type="evidence" value="ECO:0007669"/>
    <property type="project" value="UniProtKB-KW"/>
</dbReference>
<dbReference type="eggNOG" id="COG2204">
    <property type="taxonomic scope" value="Bacteria"/>
</dbReference>
<dbReference type="InterPro" id="IPR058031">
    <property type="entry name" value="AAA_lid_NorR"/>
</dbReference>
<dbReference type="PROSITE" id="PS00676">
    <property type="entry name" value="SIGMA54_INTERACT_2"/>
    <property type="match status" value="1"/>
</dbReference>
<feature type="domain" description="Response regulatory" evidence="8">
    <location>
        <begin position="3"/>
        <end position="116"/>
    </location>
</feature>
<dbReference type="InterPro" id="IPR025943">
    <property type="entry name" value="Sigma_54_int_dom_ATP-bd_2"/>
</dbReference>
<dbReference type="SUPFAM" id="SSF46689">
    <property type="entry name" value="Homeodomain-like"/>
    <property type="match status" value="1"/>
</dbReference>
<dbReference type="Pfam" id="PF00072">
    <property type="entry name" value="Response_reg"/>
    <property type="match status" value="1"/>
</dbReference>
<evidence type="ECO:0000259" key="7">
    <source>
        <dbReference type="PROSITE" id="PS50045"/>
    </source>
</evidence>
<reference evidence="10" key="2">
    <citation type="submission" date="2007-11" db="EMBL/GenBank/DDBJ databases">
        <title>Complete sequence of Delftia acidovorans DSM 14801 / SPH-1.</title>
        <authorList>
            <person name="Copeland A."/>
            <person name="Lucas S."/>
            <person name="Lapidus A."/>
            <person name="Barry K."/>
            <person name="Glavina del Rio T."/>
            <person name="Dalin E."/>
            <person name="Tice H."/>
            <person name="Pitluck S."/>
            <person name="Lowry S."/>
            <person name="Clum A."/>
            <person name="Schmutz J."/>
            <person name="Larimer F."/>
            <person name="Land M."/>
            <person name="Hauser L."/>
            <person name="Kyrpides N."/>
            <person name="Kim E."/>
            <person name="Schleheck D."/>
            <person name="Richardson P."/>
        </authorList>
    </citation>
    <scope>NUCLEOTIDE SEQUENCE [LARGE SCALE GENOMIC DNA]</scope>
    <source>
        <strain evidence="10">DSM 14801 / SPH-1</strain>
    </source>
</reference>
<dbReference type="SUPFAM" id="SSF52540">
    <property type="entry name" value="P-loop containing nucleoside triphosphate hydrolases"/>
    <property type="match status" value="1"/>
</dbReference>
<evidence type="ECO:0000256" key="3">
    <source>
        <dbReference type="ARBA" id="ARBA00023015"/>
    </source>
</evidence>
<dbReference type="EMBL" id="CP000884">
    <property type="protein sequence ID" value="ABX36975.1"/>
    <property type="molecule type" value="Genomic_DNA"/>
</dbReference>
<evidence type="ECO:0000313" key="9">
    <source>
        <dbReference type="EMBL" id="ABX36975.1"/>
    </source>
</evidence>
<accession>A9BWZ0</accession>
<dbReference type="Gene3D" id="1.10.10.60">
    <property type="entry name" value="Homeodomain-like"/>
    <property type="match status" value="1"/>
</dbReference>
<dbReference type="KEGG" id="dac:Daci_4344"/>
<dbReference type="GO" id="GO:0000160">
    <property type="term" value="P:phosphorelay signal transduction system"/>
    <property type="evidence" value="ECO:0007669"/>
    <property type="project" value="InterPro"/>
</dbReference>
<dbReference type="GeneID" id="24119419"/>
<dbReference type="AlphaFoldDB" id="A9BWZ0"/>
<evidence type="ECO:0000256" key="5">
    <source>
        <dbReference type="ARBA" id="ARBA00023163"/>
    </source>
</evidence>
<dbReference type="PROSITE" id="PS00688">
    <property type="entry name" value="SIGMA54_INTERACT_3"/>
    <property type="match status" value="1"/>
</dbReference>
<dbReference type="InterPro" id="IPR027417">
    <property type="entry name" value="P-loop_NTPase"/>
</dbReference>
<dbReference type="GO" id="GO:0043565">
    <property type="term" value="F:sequence-specific DNA binding"/>
    <property type="evidence" value="ECO:0007669"/>
    <property type="project" value="InterPro"/>
</dbReference>
<dbReference type="PROSITE" id="PS50045">
    <property type="entry name" value="SIGMA54_INTERACT_4"/>
    <property type="match status" value="1"/>
</dbReference>
<evidence type="ECO:0000313" key="10">
    <source>
        <dbReference type="Proteomes" id="UP000000784"/>
    </source>
</evidence>
<evidence type="ECO:0000259" key="8">
    <source>
        <dbReference type="PROSITE" id="PS50110"/>
    </source>
</evidence>
<dbReference type="InterPro" id="IPR025662">
    <property type="entry name" value="Sigma_54_int_dom_ATP-bd_1"/>
</dbReference>
<feature type="modified residue" description="4-aspartylphosphate" evidence="6">
    <location>
        <position position="52"/>
    </location>
</feature>
<dbReference type="SUPFAM" id="SSF52172">
    <property type="entry name" value="CheY-like"/>
    <property type="match status" value="1"/>
</dbReference>
<dbReference type="Pfam" id="PF00158">
    <property type="entry name" value="Sigma54_activat"/>
    <property type="match status" value="1"/>
</dbReference>
<dbReference type="PANTHER" id="PTHR32071">
    <property type="entry name" value="TRANSCRIPTIONAL REGULATORY PROTEIN"/>
    <property type="match status" value="1"/>
</dbReference>
<protein>
    <submittedName>
        <fullName evidence="9">Two component, sigma54 specific, transcriptional regulator, Fis family</fullName>
    </submittedName>
</protein>
<feature type="domain" description="Sigma-54 factor interaction" evidence="7">
    <location>
        <begin position="158"/>
        <end position="386"/>
    </location>
</feature>
<dbReference type="InterPro" id="IPR001789">
    <property type="entry name" value="Sig_transdc_resp-reg_receiver"/>
</dbReference>
<keyword evidence="6" id="KW-0597">Phosphoprotein</keyword>
<reference evidence="9 10" key="1">
    <citation type="journal article" date="2004" name="Appl. Environ. Microbiol.">
        <title>Mineralization of individual congeners of linear alkylbenzenesulfonate by defined pairs of heterotrophic bacteria.</title>
        <authorList>
            <person name="Schleheck D."/>
            <person name="Knepper T.P."/>
            <person name="Fischer K."/>
            <person name="Cook A.M."/>
        </authorList>
    </citation>
    <scope>NUCLEOTIDE SEQUENCE [LARGE SCALE GENOMIC DNA]</scope>
    <source>
        <strain evidence="10">DSM 14801 / SPH-1</strain>
    </source>
</reference>
<dbReference type="InterPro" id="IPR011006">
    <property type="entry name" value="CheY-like_superfamily"/>
</dbReference>
<keyword evidence="5" id="KW-0804">Transcription</keyword>
<evidence type="ECO:0000256" key="6">
    <source>
        <dbReference type="PROSITE-ProRule" id="PRU00169"/>
    </source>
</evidence>
<dbReference type="InterPro" id="IPR002078">
    <property type="entry name" value="Sigma_54_int"/>
</dbReference>
<dbReference type="HOGENOM" id="CLU_000445_0_6_4"/>
<dbReference type="STRING" id="398578.Daci_4344"/>
<keyword evidence="4" id="KW-0238">DNA-binding</keyword>